<dbReference type="InterPro" id="IPR025315">
    <property type="entry name" value="DUF4220"/>
</dbReference>
<dbReference type="AlphaFoldDB" id="M8AS12"/>
<name>M8AS12_AEGTA</name>
<dbReference type="EnsemblPlants" id="EMT04515">
    <property type="protein sequence ID" value="EMT04515"/>
    <property type="gene ID" value="F775_22952"/>
</dbReference>
<evidence type="ECO:0000313" key="1">
    <source>
        <dbReference type="EnsemblPlants" id="EMT04515"/>
    </source>
</evidence>
<organism evidence="1">
    <name type="scientific">Aegilops tauschii</name>
    <name type="common">Tausch's goatgrass</name>
    <name type="synonym">Aegilops squarrosa</name>
    <dbReference type="NCBI Taxonomy" id="37682"/>
    <lineage>
        <taxon>Eukaryota</taxon>
        <taxon>Viridiplantae</taxon>
        <taxon>Streptophyta</taxon>
        <taxon>Embryophyta</taxon>
        <taxon>Tracheophyta</taxon>
        <taxon>Spermatophyta</taxon>
        <taxon>Magnoliopsida</taxon>
        <taxon>Liliopsida</taxon>
        <taxon>Poales</taxon>
        <taxon>Poaceae</taxon>
        <taxon>BOP clade</taxon>
        <taxon>Pooideae</taxon>
        <taxon>Triticodae</taxon>
        <taxon>Triticeae</taxon>
        <taxon>Triticinae</taxon>
        <taxon>Aegilops</taxon>
    </lineage>
</organism>
<reference evidence="1" key="1">
    <citation type="submission" date="2015-06" db="UniProtKB">
        <authorList>
            <consortium name="EnsemblPlants"/>
        </authorList>
    </citation>
    <scope>IDENTIFICATION</scope>
</reference>
<sequence length="221" mass="25299">MTLKEYLGRSFLSFAAQRNICHLFRSTRNQEYAWKVEHNVNTIWFHIMIIGEINKNINNVHATGAPRLHATDFHLLFWWPPAVQHQLKTEAGEMFAVYAYLLSDMFAVYALGQLSLHKSDVLGAGEMHRLSPFWTPFSIEDNELWLRHMLNLLAQVGLALYVFWMSSAHSQFLIPAIFVFVAGIIKYAQPVSDPSHICLCGWNHQVRGEAMGSQVSKPKCP</sequence>
<accession>M8AS12</accession>
<protein>
    <submittedName>
        <fullName evidence="1">Uncharacterized protein</fullName>
    </submittedName>
</protein>
<proteinExistence type="predicted"/>
<dbReference type="Pfam" id="PF13968">
    <property type="entry name" value="DUF4220"/>
    <property type="match status" value="1"/>
</dbReference>
<dbReference type="PANTHER" id="PTHR31325">
    <property type="entry name" value="OS01G0798800 PROTEIN-RELATED"/>
    <property type="match status" value="1"/>
</dbReference>